<evidence type="ECO:0000313" key="2">
    <source>
        <dbReference type="EMBL" id="MEQ2221767.1"/>
    </source>
</evidence>
<accession>A0ABV0SQY2</accession>
<organism evidence="2 3">
    <name type="scientific">Ilyodon furcidens</name>
    <name type="common">goldbreast splitfin</name>
    <dbReference type="NCBI Taxonomy" id="33524"/>
    <lineage>
        <taxon>Eukaryota</taxon>
        <taxon>Metazoa</taxon>
        <taxon>Chordata</taxon>
        <taxon>Craniata</taxon>
        <taxon>Vertebrata</taxon>
        <taxon>Euteleostomi</taxon>
        <taxon>Actinopterygii</taxon>
        <taxon>Neopterygii</taxon>
        <taxon>Teleostei</taxon>
        <taxon>Neoteleostei</taxon>
        <taxon>Acanthomorphata</taxon>
        <taxon>Ovalentaria</taxon>
        <taxon>Atherinomorphae</taxon>
        <taxon>Cyprinodontiformes</taxon>
        <taxon>Goodeidae</taxon>
        <taxon>Ilyodon</taxon>
    </lineage>
</organism>
<evidence type="ECO:0000313" key="3">
    <source>
        <dbReference type="Proteomes" id="UP001482620"/>
    </source>
</evidence>
<comment type="caution">
    <text evidence="2">The sequence shown here is derived from an EMBL/GenBank/DDBJ whole genome shotgun (WGS) entry which is preliminary data.</text>
</comment>
<feature type="non-terminal residue" evidence="2">
    <location>
        <position position="1"/>
    </location>
</feature>
<reference evidence="2 3" key="1">
    <citation type="submission" date="2021-06" db="EMBL/GenBank/DDBJ databases">
        <authorList>
            <person name="Palmer J.M."/>
        </authorList>
    </citation>
    <scope>NUCLEOTIDE SEQUENCE [LARGE SCALE GENOMIC DNA]</scope>
    <source>
        <strain evidence="3">if_2019</strain>
        <tissue evidence="2">Muscle</tissue>
    </source>
</reference>
<name>A0ABV0SQY2_9TELE</name>
<feature type="compositionally biased region" description="Polar residues" evidence="1">
    <location>
        <begin position="34"/>
        <end position="44"/>
    </location>
</feature>
<dbReference type="EMBL" id="JAHRIQ010001881">
    <property type="protein sequence ID" value="MEQ2221767.1"/>
    <property type="molecule type" value="Genomic_DNA"/>
</dbReference>
<feature type="region of interest" description="Disordered" evidence="1">
    <location>
        <begin position="33"/>
        <end position="52"/>
    </location>
</feature>
<evidence type="ECO:0000256" key="1">
    <source>
        <dbReference type="SAM" id="MobiDB-lite"/>
    </source>
</evidence>
<sequence length="143" mass="16382">PIRLKVQPVVHLETLFCINGRVLHVPQRAKDCKTSGSRLRSTQTRPPPKKQILDLNKGEEEGVLWRSLTGSCDHGRLEKLRPRSQFPLLSRVCELKLLPVSDNGPRWIYSEENKYLNTLRLCKFSNLEIMEGSEIFIFGACPL</sequence>
<gene>
    <name evidence="2" type="ORF">ILYODFUR_019015</name>
</gene>
<protein>
    <submittedName>
        <fullName evidence="2">Uncharacterized protein</fullName>
    </submittedName>
</protein>
<proteinExistence type="predicted"/>
<dbReference type="Proteomes" id="UP001482620">
    <property type="component" value="Unassembled WGS sequence"/>
</dbReference>
<keyword evidence="3" id="KW-1185">Reference proteome</keyword>